<dbReference type="Proteomes" id="UP000033187">
    <property type="component" value="Chromosome 1"/>
</dbReference>
<dbReference type="AlphaFoldDB" id="A0A0D6JA96"/>
<name>A0A0D6JA96_9HYPH</name>
<evidence type="ECO:0000313" key="2">
    <source>
        <dbReference type="EMBL" id="CPR15470.1"/>
    </source>
</evidence>
<gene>
    <name evidence="2" type="ORF">YBN1229_v1_0373</name>
</gene>
<evidence type="ECO:0008006" key="4">
    <source>
        <dbReference type="Google" id="ProtNLM"/>
    </source>
</evidence>
<dbReference type="PANTHER" id="PTHR20974:SF0">
    <property type="entry name" value="UPF0585 PROTEIN CG18661"/>
    <property type="match status" value="1"/>
</dbReference>
<evidence type="ECO:0000313" key="3">
    <source>
        <dbReference type="Proteomes" id="UP000033187"/>
    </source>
</evidence>
<dbReference type="KEGG" id="fiy:BN1229_v1_0373"/>
<dbReference type="InterPro" id="IPR010342">
    <property type="entry name" value="DUF938"/>
</dbReference>
<dbReference type="SUPFAM" id="SSF53335">
    <property type="entry name" value="S-adenosyl-L-methionine-dependent methyltransferases"/>
    <property type="match status" value="1"/>
</dbReference>
<dbReference type="RefSeq" id="WP_046475964.1">
    <property type="nucleotide sequence ID" value="NZ_LN829118.1"/>
</dbReference>
<proteinExistence type="predicted"/>
<protein>
    <recommendedName>
        <fullName evidence="4">SAM-dependent methyltransferase</fullName>
    </recommendedName>
</protein>
<reference evidence="3" key="1">
    <citation type="submission" date="2015-02" db="EMBL/GenBank/DDBJ databases">
        <authorList>
            <person name="Chooi Y.-H."/>
        </authorList>
    </citation>
    <scope>NUCLEOTIDE SEQUENCE [LARGE SCALE GENOMIC DNA]</scope>
    <source>
        <strain evidence="3">strain Y</strain>
    </source>
</reference>
<organism evidence="2 3">
    <name type="scientific">Candidatus Filomicrobium marinum</name>
    <dbReference type="NCBI Taxonomy" id="1608628"/>
    <lineage>
        <taxon>Bacteria</taxon>
        <taxon>Pseudomonadati</taxon>
        <taxon>Pseudomonadota</taxon>
        <taxon>Alphaproteobacteria</taxon>
        <taxon>Hyphomicrobiales</taxon>
        <taxon>Hyphomicrobiaceae</taxon>
        <taxon>Filomicrobium</taxon>
    </lineage>
</organism>
<dbReference type="EMBL" id="LN829119">
    <property type="protein sequence ID" value="CPR15470.1"/>
    <property type="molecule type" value="Genomic_DNA"/>
</dbReference>
<dbReference type="PANTHER" id="PTHR20974">
    <property type="entry name" value="UPF0585 PROTEIN CG18661"/>
    <property type="match status" value="1"/>
</dbReference>
<keyword evidence="3" id="KW-1185">Reference proteome</keyword>
<dbReference type="InterPro" id="IPR029063">
    <property type="entry name" value="SAM-dependent_MTases_sf"/>
</dbReference>
<accession>A0A0D6JA96</accession>
<sequence length="225" mass="24091">MKTVSDFSKDVGPAGRDGRLDAPAFHRNAEPLRDVLMEVLAGRTGDVVEIGSGTGQHVVFLGAALPDLVFWPSDPNAGHVASVDAWRRHAQITNVMPATQLDVRQPWVLGGNPVAPGSLTAILCFNVIHIAPWDVALAVLASAGKLLRSDGILILYGPYARDGQHTALSNATFDQTLKARNPEWGVRDLTDVTAVAQDAGLVRKEIFEMPANNLTVVFQPGRSSD</sequence>
<dbReference type="Gene3D" id="3.40.50.150">
    <property type="entry name" value="Vaccinia Virus protein VP39"/>
    <property type="match status" value="1"/>
</dbReference>
<evidence type="ECO:0000256" key="1">
    <source>
        <dbReference type="SAM" id="MobiDB-lite"/>
    </source>
</evidence>
<dbReference type="KEGG" id="fil:BN1229_v1_0368"/>
<feature type="region of interest" description="Disordered" evidence="1">
    <location>
        <begin position="1"/>
        <end position="22"/>
    </location>
</feature>
<dbReference type="Pfam" id="PF06080">
    <property type="entry name" value="DUF938"/>
    <property type="match status" value="1"/>
</dbReference>